<protein>
    <submittedName>
        <fullName evidence="12">Putative snf2 family dna-dependent atpase</fullName>
    </submittedName>
</protein>
<name>A0A1Q3EX57_CULTA</name>
<evidence type="ECO:0000256" key="4">
    <source>
        <dbReference type="ARBA" id="ARBA00022806"/>
    </source>
</evidence>
<evidence type="ECO:0000256" key="2">
    <source>
        <dbReference type="ARBA" id="ARBA00022741"/>
    </source>
</evidence>
<keyword evidence="2" id="KW-0547">Nucleotide-binding</keyword>
<feature type="domain" description="Helicase C-terminal" evidence="11">
    <location>
        <begin position="467"/>
        <end position="633"/>
    </location>
</feature>
<dbReference type="FunFam" id="3.40.50.10810:FF:000005">
    <property type="entry name" value="Photoperiod-independent early flowering 1"/>
    <property type="match status" value="1"/>
</dbReference>
<feature type="region of interest" description="Disordered" evidence="9">
    <location>
        <begin position="1"/>
        <end position="58"/>
    </location>
</feature>
<evidence type="ECO:0000313" key="12">
    <source>
        <dbReference type="EMBL" id="JAV19901.1"/>
    </source>
</evidence>
<dbReference type="GO" id="GO:0004386">
    <property type="term" value="F:helicase activity"/>
    <property type="evidence" value="ECO:0007669"/>
    <property type="project" value="UniProtKB-KW"/>
</dbReference>
<dbReference type="InterPro" id="IPR049730">
    <property type="entry name" value="SNF2/RAD54-like_C"/>
</dbReference>
<dbReference type="Pfam" id="PF00176">
    <property type="entry name" value="SNF2-rel_dom"/>
    <property type="match status" value="1"/>
</dbReference>
<evidence type="ECO:0000259" key="11">
    <source>
        <dbReference type="PROSITE" id="PS51194"/>
    </source>
</evidence>
<proteinExistence type="predicted"/>
<dbReference type="GO" id="GO:0003677">
    <property type="term" value="F:DNA binding"/>
    <property type="evidence" value="ECO:0007669"/>
    <property type="project" value="UniProtKB-KW"/>
</dbReference>
<dbReference type="GO" id="GO:0006325">
    <property type="term" value="P:chromatin organization"/>
    <property type="evidence" value="ECO:0007669"/>
    <property type="project" value="UniProtKB-KW"/>
</dbReference>
<keyword evidence="8" id="KW-0539">Nucleus</keyword>
<keyword evidence="7" id="KW-0238">DNA-binding</keyword>
<keyword evidence="5" id="KW-0067">ATP-binding</keyword>
<evidence type="ECO:0000256" key="8">
    <source>
        <dbReference type="ARBA" id="ARBA00023242"/>
    </source>
</evidence>
<dbReference type="SMART" id="SM00487">
    <property type="entry name" value="DEXDc"/>
    <property type="match status" value="1"/>
</dbReference>
<evidence type="ECO:0000256" key="5">
    <source>
        <dbReference type="ARBA" id="ARBA00022840"/>
    </source>
</evidence>
<dbReference type="AlphaFoldDB" id="A0A1Q3EX57"/>
<evidence type="ECO:0000256" key="6">
    <source>
        <dbReference type="ARBA" id="ARBA00022853"/>
    </source>
</evidence>
<dbReference type="GO" id="GO:0005524">
    <property type="term" value="F:ATP binding"/>
    <property type="evidence" value="ECO:0007669"/>
    <property type="project" value="UniProtKB-KW"/>
</dbReference>
<evidence type="ECO:0000256" key="3">
    <source>
        <dbReference type="ARBA" id="ARBA00022801"/>
    </source>
</evidence>
<dbReference type="SMART" id="SM00490">
    <property type="entry name" value="HELICc"/>
    <property type="match status" value="1"/>
</dbReference>
<feature type="region of interest" description="Disordered" evidence="9">
    <location>
        <begin position="681"/>
        <end position="757"/>
    </location>
</feature>
<dbReference type="GO" id="GO:0005634">
    <property type="term" value="C:nucleus"/>
    <property type="evidence" value="ECO:0007669"/>
    <property type="project" value="UniProtKB-SubCell"/>
</dbReference>
<dbReference type="PANTHER" id="PTHR10799">
    <property type="entry name" value="SNF2/RAD54 HELICASE FAMILY"/>
    <property type="match status" value="1"/>
</dbReference>
<keyword evidence="4" id="KW-0347">Helicase</keyword>
<feature type="region of interest" description="Disordered" evidence="9">
    <location>
        <begin position="91"/>
        <end position="142"/>
    </location>
</feature>
<evidence type="ECO:0000256" key="1">
    <source>
        <dbReference type="ARBA" id="ARBA00004123"/>
    </source>
</evidence>
<evidence type="ECO:0000259" key="10">
    <source>
        <dbReference type="PROSITE" id="PS51192"/>
    </source>
</evidence>
<dbReference type="PROSITE" id="PS51194">
    <property type="entry name" value="HELICASE_CTER"/>
    <property type="match status" value="1"/>
</dbReference>
<feature type="compositionally biased region" description="Basic and acidic residues" evidence="9">
    <location>
        <begin position="128"/>
        <end position="137"/>
    </location>
</feature>
<feature type="compositionally biased region" description="Basic and acidic residues" evidence="9">
    <location>
        <begin position="746"/>
        <end position="757"/>
    </location>
</feature>
<keyword evidence="3" id="KW-0378">Hydrolase</keyword>
<comment type="subcellular location">
    <subcellularLocation>
        <location evidence="1">Nucleus</location>
    </subcellularLocation>
</comment>
<sequence length="757" mass="86924">MNSSDSPKEQPAAIISVAAVNSGDEEPPGITISQPEVPEGGGGGDGDVSSVVLETEEEREYREALERDRLNRLAFLETQFSEFNDFITARRNGQPKAPSRKPLVPLDANNNSGKKAQKKRTKRYVSRNKKDERHGQSQEEVEPEVMQYFTESPPFIKNGQMRPYQVHGLNWLISLYERGINGILADEMGLGKTLQSISILGYLRHHKNIRGPHIVLVPLTTIDNWMREFARFLPEMRILRGHCYKPDKQAFYEELFSNKWDVVVTNYGFFVSEFARFRKINYQYVILDEAQRSKNEHTRLAKFMRQLTYRNMLFLTGTPINNNLHELWALLNLLLPEFFQNSDDFDSWFKVEDCIDPNHERSVKLKSILEPIMLRRIKADVEIGLLPKMKTTLFMPQTRFQRYWSKRVLCRDIPLLKGDETFTSMTMGFLFMYLREVTIHPYLIPPADPDSNSLGQHLVDSCSRMIVLDKLLTKLKARGSRVLLFSQFVIMLNILEDYLVWKGYKYSRLTGSTQQDKRQELIDEFNSPGSETFIFMITTRSGGLGINLPTADTVIFYDLDFNPQMDFQAEDRAHRIGQLKQVHVFRFVILGTVDEVVYAYSQRKTQLDKAIVKKSLGDADTQHAIEYHRSQLESGQNMDPTAIDGKLDEIFAQIDSGARSEALGNLCQEIHLKSLRKRTLSEDESLEAIKPPAKKPKPELDLSITGYHYRPRRAKKVWVPPPDLDVSAKLGRSDTADSIPGPEATDSDKDWQPDVTK</sequence>
<dbReference type="InterPro" id="IPR000330">
    <property type="entry name" value="SNF2_N"/>
</dbReference>
<dbReference type="Pfam" id="PF00271">
    <property type="entry name" value="Helicase_C"/>
    <property type="match status" value="1"/>
</dbReference>
<dbReference type="InterPro" id="IPR038718">
    <property type="entry name" value="SNF2-like_sf"/>
</dbReference>
<organism evidence="12">
    <name type="scientific">Culex tarsalis</name>
    <name type="common">Encephalitis mosquito</name>
    <dbReference type="NCBI Taxonomy" id="7177"/>
    <lineage>
        <taxon>Eukaryota</taxon>
        <taxon>Metazoa</taxon>
        <taxon>Ecdysozoa</taxon>
        <taxon>Arthropoda</taxon>
        <taxon>Hexapoda</taxon>
        <taxon>Insecta</taxon>
        <taxon>Pterygota</taxon>
        <taxon>Neoptera</taxon>
        <taxon>Endopterygota</taxon>
        <taxon>Diptera</taxon>
        <taxon>Nematocera</taxon>
        <taxon>Culicoidea</taxon>
        <taxon>Culicidae</taxon>
        <taxon>Culicinae</taxon>
        <taxon>Culicini</taxon>
        <taxon>Culex</taxon>
        <taxon>Culex</taxon>
    </lineage>
</organism>
<dbReference type="EMBL" id="GFDL01015144">
    <property type="protein sequence ID" value="JAV19901.1"/>
    <property type="molecule type" value="Transcribed_RNA"/>
</dbReference>
<feature type="domain" description="Helicase ATP-binding" evidence="10">
    <location>
        <begin position="173"/>
        <end position="337"/>
    </location>
</feature>
<keyword evidence="6" id="KW-0156">Chromatin regulator</keyword>
<feature type="compositionally biased region" description="Basic residues" evidence="9">
    <location>
        <begin position="115"/>
        <end position="127"/>
    </location>
</feature>
<dbReference type="InterPro" id="IPR001650">
    <property type="entry name" value="Helicase_C-like"/>
</dbReference>
<dbReference type="Gene3D" id="3.40.50.300">
    <property type="entry name" value="P-loop containing nucleotide triphosphate hydrolases"/>
    <property type="match status" value="1"/>
</dbReference>
<dbReference type="Gene3D" id="3.40.50.10810">
    <property type="entry name" value="Tandem AAA-ATPase domain"/>
    <property type="match status" value="1"/>
</dbReference>
<dbReference type="SUPFAM" id="SSF52540">
    <property type="entry name" value="P-loop containing nucleoside triphosphate hydrolases"/>
    <property type="match status" value="2"/>
</dbReference>
<evidence type="ECO:0000256" key="9">
    <source>
        <dbReference type="SAM" id="MobiDB-lite"/>
    </source>
</evidence>
<dbReference type="InterPro" id="IPR014001">
    <property type="entry name" value="Helicase_ATP-bd"/>
</dbReference>
<dbReference type="InterPro" id="IPR027417">
    <property type="entry name" value="P-loop_NTPase"/>
</dbReference>
<dbReference type="CDD" id="cd18793">
    <property type="entry name" value="SF2_C_SNF"/>
    <property type="match status" value="1"/>
</dbReference>
<dbReference type="GO" id="GO:0016787">
    <property type="term" value="F:hydrolase activity"/>
    <property type="evidence" value="ECO:0007669"/>
    <property type="project" value="UniProtKB-KW"/>
</dbReference>
<accession>A0A1Q3EX57</accession>
<evidence type="ECO:0000256" key="7">
    <source>
        <dbReference type="ARBA" id="ARBA00023125"/>
    </source>
</evidence>
<dbReference type="PROSITE" id="PS51192">
    <property type="entry name" value="HELICASE_ATP_BIND_1"/>
    <property type="match status" value="1"/>
</dbReference>
<reference evidence="12" key="1">
    <citation type="submission" date="2017-01" db="EMBL/GenBank/DDBJ databases">
        <title>A deep insight into the sialotranscriptome of adult male and female Cluex tarsalis mosquitoes.</title>
        <authorList>
            <person name="Ribeiro J.M."/>
            <person name="Moreira F."/>
            <person name="Bernard K.A."/>
            <person name="Calvo E."/>
        </authorList>
    </citation>
    <scope>NUCLEOTIDE SEQUENCE</scope>
    <source>
        <strain evidence="12">Kern County</strain>
        <tissue evidence="12">Salivary glands</tissue>
    </source>
</reference>